<evidence type="ECO:0000313" key="14">
    <source>
        <dbReference type="Proteomes" id="UP000189114"/>
    </source>
</evidence>
<dbReference type="InterPro" id="IPR057556">
    <property type="entry name" value="TPR_Slam"/>
</dbReference>
<dbReference type="Pfam" id="PF04575">
    <property type="entry name" value="SlipAM"/>
    <property type="match status" value="1"/>
</dbReference>
<feature type="repeat" description="TPR" evidence="8">
    <location>
        <begin position="106"/>
        <end position="139"/>
    </location>
</feature>
<accession>A0A1V3KK28</accession>
<protein>
    <submittedName>
        <fullName evidence="13">Uncharacterized protein</fullName>
    </submittedName>
</protein>
<evidence type="ECO:0000256" key="10">
    <source>
        <dbReference type="SAM" id="SignalP"/>
    </source>
</evidence>
<comment type="similarity">
    <text evidence="7">Belongs to the Slam family.</text>
</comment>
<dbReference type="Pfam" id="PF24575">
    <property type="entry name" value="TPR_Slam"/>
    <property type="match status" value="1"/>
</dbReference>
<evidence type="ECO:0000256" key="7">
    <source>
        <dbReference type="ARBA" id="ARBA00023609"/>
    </source>
</evidence>
<dbReference type="AlphaFoldDB" id="A0A1V3KK28"/>
<dbReference type="InterPro" id="IPR007655">
    <property type="entry name" value="Slam_C"/>
</dbReference>
<feature type="region of interest" description="Disordered" evidence="9">
    <location>
        <begin position="34"/>
        <end position="54"/>
    </location>
</feature>
<evidence type="ECO:0000256" key="1">
    <source>
        <dbReference type="ARBA" id="ARBA00004571"/>
    </source>
</evidence>
<keyword evidence="8" id="KW-0802">TPR repeat</keyword>
<feature type="compositionally biased region" description="Low complexity" evidence="9">
    <location>
        <begin position="34"/>
        <end position="53"/>
    </location>
</feature>
<feature type="signal peptide" evidence="10">
    <location>
        <begin position="1"/>
        <end position="22"/>
    </location>
</feature>
<dbReference type="GO" id="GO:0009279">
    <property type="term" value="C:cell outer membrane"/>
    <property type="evidence" value="ECO:0007669"/>
    <property type="project" value="UniProtKB-SubCell"/>
</dbReference>
<name>A0A1V3KK28_9PAST</name>
<dbReference type="PROSITE" id="PS50005">
    <property type="entry name" value="TPR"/>
    <property type="match status" value="1"/>
</dbReference>
<evidence type="ECO:0000256" key="6">
    <source>
        <dbReference type="ARBA" id="ARBA00023237"/>
    </source>
</evidence>
<evidence type="ECO:0000259" key="12">
    <source>
        <dbReference type="Pfam" id="PF24575"/>
    </source>
</evidence>
<evidence type="ECO:0000256" key="3">
    <source>
        <dbReference type="ARBA" id="ARBA00022692"/>
    </source>
</evidence>
<keyword evidence="2" id="KW-1134">Transmembrane beta strand</keyword>
<feature type="chain" id="PRO_5012460337" evidence="10">
    <location>
        <begin position="23"/>
        <end position="483"/>
    </location>
</feature>
<comment type="caution">
    <text evidence="13">The sequence shown here is derived from an EMBL/GenBank/DDBJ whole genome shotgun (WGS) entry which is preliminary data.</text>
</comment>
<evidence type="ECO:0000256" key="5">
    <source>
        <dbReference type="ARBA" id="ARBA00023136"/>
    </source>
</evidence>
<comment type="subcellular location">
    <subcellularLocation>
        <location evidence="1">Cell outer membrane</location>
        <topology evidence="1">Multi-pass membrane protein</topology>
    </subcellularLocation>
</comment>
<evidence type="ECO:0000256" key="4">
    <source>
        <dbReference type="ARBA" id="ARBA00022729"/>
    </source>
</evidence>
<reference evidence="14" key="1">
    <citation type="submission" date="2016-10" db="EMBL/GenBank/DDBJ databases">
        <title>Rodentibacter gen. nov. and new species.</title>
        <authorList>
            <person name="Christensen H."/>
        </authorList>
    </citation>
    <scope>NUCLEOTIDE SEQUENCE [LARGE SCALE GENOMIC DNA]</scope>
    <source>
        <strain evidence="14">Ppn152</strain>
    </source>
</reference>
<evidence type="ECO:0000256" key="2">
    <source>
        <dbReference type="ARBA" id="ARBA00022452"/>
    </source>
</evidence>
<evidence type="ECO:0000259" key="11">
    <source>
        <dbReference type="Pfam" id="PF04575"/>
    </source>
</evidence>
<evidence type="ECO:0000256" key="8">
    <source>
        <dbReference type="PROSITE-ProRule" id="PRU00339"/>
    </source>
</evidence>
<proteinExistence type="inferred from homology"/>
<keyword evidence="5" id="KW-0472">Membrane</keyword>
<feature type="domain" description="Surface lipoprotein assembly modifier N-terminal TPR repeats region" evidence="12">
    <location>
        <begin position="64"/>
        <end position="161"/>
    </location>
</feature>
<sequence length="483" mass="57407">MKKRHFISIGMLYWLTSSSSQANTQEQEALRLWQQHSQQSAQQQQEQRINSEQSENEITLEGESFNVENNVESVGQALYIALNRQLWQYAEKFLAQYENFPDHQAQLVWFAKGALARERGDLTEAERYYRSLLQSEPDFLRGQLDLARILFENKKNTESTALFQQLAAQPLPDGVRLTIYDYQQALQERENWQHSFTIGYQYNQNINQSSQKEVCLLYKEDQCLINRRSPQPINAHGWRYDFNTQRRLSLTGNHGFMFYLNSYGQFYPKRGNYNENAVKTYSGYSFRHAKTDITVAPLLEYNTFGNHRYYHGWGGHFEWTQTISPRHSWNLQFEHKKLQYSQHYNAFNKADISSLFGTWYYLFTPQTTFFGGIDWSSRRTTDDTQSYRMQGIRLGFNHQFDFGLNTTFLALLRQYKYQDYHAALELTRKDKQQIYLTVLKVPSWSFKGITPNFVLKHTRNRSNADYVYSYKQSEIQLNFEWIF</sequence>
<dbReference type="Gene3D" id="1.25.40.10">
    <property type="entry name" value="Tetratricopeptide repeat domain"/>
    <property type="match status" value="1"/>
</dbReference>
<dbReference type="InterPro" id="IPR011990">
    <property type="entry name" value="TPR-like_helical_dom_sf"/>
</dbReference>
<dbReference type="Proteomes" id="UP000189114">
    <property type="component" value="Unassembled WGS sequence"/>
</dbReference>
<gene>
    <name evidence="13" type="ORF">BKG96_08310</name>
</gene>
<organism evidence="13 14">
    <name type="scientific">Rodentibacter caecimuris</name>
    <dbReference type="NCBI Taxonomy" id="1796644"/>
    <lineage>
        <taxon>Bacteria</taxon>
        <taxon>Pseudomonadati</taxon>
        <taxon>Pseudomonadota</taxon>
        <taxon>Gammaproteobacteria</taxon>
        <taxon>Pasteurellales</taxon>
        <taxon>Pasteurellaceae</taxon>
        <taxon>Rodentibacter</taxon>
    </lineage>
</organism>
<keyword evidence="4 10" id="KW-0732">Signal</keyword>
<evidence type="ECO:0000313" key="13">
    <source>
        <dbReference type="EMBL" id="OOF77523.1"/>
    </source>
</evidence>
<evidence type="ECO:0000256" key="9">
    <source>
        <dbReference type="SAM" id="MobiDB-lite"/>
    </source>
</evidence>
<dbReference type="EMBL" id="MLAE01000040">
    <property type="protein sequence ID" value="OOF77523.1"/>
    <property type="molecule type" value="Genomic_DNA"/>
</dbReference>
<feature type="domain" description="Surface lipoprotein assembly modifier C-terminal" evidence="11">
    <location>
        <begin position="192"/>
        <end position="483"/>
    </location>
</feature>
<dbReference type="InterPro" id="IPR019734">
    <property type="entry name" value="TPR_rpt"/>
</dbReference>
<keyword evidence="3" id="KW-0812">Transmembrane</keyword>
<dbReference type="SUPFAM" id="SSF48452">
    <property type="entry name" value="TPR-like"/>
    <property type="match status" value="1"/>
</dbReference>
<dbReference type="RefSeq" id="WP_077587099.1">
    <property type="nucleotide sequence ID" value="NZ_MLAE01000040.1"/>
</dbReference>
<keyword evidence="6" id="KW-0998">Cell outer membrane</keyword>